<comment type="similarity">
    <text evidence="1 7">Belongs to the aspartokinase family.</text>
</comment>
<evidence type="ECO:0000256" key="3">
    <source>
        <dbReference type="ARBA" id="ARBA00022741"/>
    </source>
</evidence>
<dbReference type="UniPathway" id="UPA00051">
    <property type="reaction ID" value="UER00462"/>
</dbReference>
<dbReference type="GeneID" id="36832616"/>
<keyword evidence="2 7" id="KW-0808">Transferase</keyword>
<evidence type="ECO:0000256" key="5">
    <source>
        <dbReference type="ARBA" id="ARBA00022840"/>
    </source>
</evidence>
<dbReference type="InterPro" id="IPR036393">
    <property type="entry name" value="AceGlu_kinase-like_sf"/>
</dbReference>
<dbReference type="PIRSF" id="PIRSF000726">
    <property type="entry name" value="Asp_kin"/>
    <property type="match status" value="1"/>
</dbReference>
<dbReference type="GO" id="GO:0009090">
    <property type="term" value="P:homoserine biosynthetic process"/>
    <property type="evidence" value="ECO:0007669"/>
    <property type="project" value="TreeGrafter"/>
</dbReference>
<dbReference type="UniPathway" id="UPA00050">
    <property type="reaction ID" value="UER00461"/>
</dbReference>
<dbReference type="SUPFAM" id="SSF55021">
    <property type="entry name" value="ACT-like"/>
    <property type="match status" value="1"/>
</dbReference>
<keyword evidence="5" id="KW-0067">ATP-binding</keyword>
<evidence type="ECO:0000259" key="9">
    <source>
        <dbReference type="Pfam" id="PF00696"/>
    </source>
</evidence>
<dbReference type="EMBL" id="CP029289">
    <property type="protein sequence ID" value="AWR94984.1"/>
    <property type="molecule type" value="Genomic_DNA"/>
</dbReference>
<keyword evidence="3" id="KW-0547">Nucleotide-binding</keyword>
<dbReference type="OrthoDB" id="8904at2157"/>
<keyword evidence="11" id="KW-1185">Reference proteome</keyword>
<evidence type="ECO:0000256" key="4">
    <source>
        <dbReference type="ARBA" id="ARBA00022777"/>
    </source>
</evidence>
<dbReference type="InterPro" id="IPR042199">
    <property type="entry name" value="AsparK_Bifunc_asparK/hSer_DH"/>
</dbReference>
<sequence length="444" mass="49268">MLIIKIGGSIQKDEKDFNLIIQKIEKYLENTDKAIIVTSALKGVTNQLLYATENREKAVEIVSDVYDKHIKLLSKIAEGPSFEFAFREISKLADELFKIAWSIRVLDEVTPRVKDYILSFGERMSTLVLNAVLNSSRINSEAYPEPPIITDENFGDAKVIEKLSLQESSKILEKKSKVIIVPGFIGKTQTNKYTTLGRGGSDYTATILGKLLDIKEVRLITEVPGIMTADPRNFPNATTIKRLSLEEAIELSQMGAKRLHPRTFEPLLNSNVNVIIEGLYDPGYTIVRGDCDNDKGIKGIAVLDNLKLVTAESTDIVGKIGSAARVMNEAKNSGVNIISISQPASETTIQLIVNSQDSEKLSERLMTLPEIESVTTEDVEAVNVVGCGLKYKEIFKEVMKEISNYEILSISRGLNNVSATFIVKKEEGDKLAKDLHEVVLKWTN</sequence>
<evidence type="ECO:0000256" key="6">
    <source>
        <dbReference type="ARBA" id="ARBA00047872"/>
    </source>
</evidence>
<dbReference type="InterPro" id="IPR001048">
    <property type="entry name" value="Asp/Glu/Uridylate_kinase"/>
</dbReference>
<evidence type="ECO:0000313" key="11">
    <source>
        <dbReference type="Proteomes" id="UP000248044"/>
    </source>
</evidence>
<dbReference type="RefSeq" id="WP_110270865.1">
    <property type="nucleotide sequence ID" value="NZ_CP029289.2"/>
</dbReference>
<dbReference type="NCBIfam" id="TIGR00657">
    <property type="entry name" value="asp_kinases"/>
    <property type="match status" value="1"/>
</dbReference>
<dbReference type="SUPFAM" id="SSF53633">
    <property type="entry name" value="Carbamate kinase-like"/>
    <property type="match status" value="1"/>
</dbReference>
<comment type="catalytic activity">
    <reaction evidence="6 7">
        <text>L-aspartate + ATP = 4-phospho-L-aspartate + ADP</text>
        <dbReference type="Rhea" id="RHEA:23776"/>
        <dbReference type="ChEBI" id="CHEBI:29991"/>
        <dbReference type="ChEBI" id="CHEBI:30616"/>
        <dbReference type="ChEBI" id="CHEBI:57535"/>
        <dbReference type="ChEBI" id="CHEBI:456216"/>
        <dbReference type="EC" id="2.7.2.4"/>
    </reaction>
</comment>
<dbReference type="GO" id="GO:0009088">
    <property type="term" value="P:threonine biosynthetic process"/>
    <property type="evidence" value="ECO:0007669"/>
    <property type="project" value="UniProtKB-UniPathway"/>
</dbReference>
<dbReference type="PANTHER" id="PTHR21499">
    <property type="entry name" value="ASPARTATE KINASE"/>
    <property type="match status" value="1"/>
</dbReference>
<gene>
    <name evidence="10" type="ORF">DFR85_10630</name>
</gene>
<protein>
    <recommendedName>
        <fullName evidence="7">Aspartokinase</fullName>
        <ecNumber evidence="7">2.7.2.4</ecNumber>
    </recommendedName>
</protein>
<evidence type="ECO:0000256" key="1">
    <source>
        <dbReference type="ARBA" id="ARBA00010122"/>
    </source>
</evidence>
<dbReference type="InterPro" id="IPR045865">
    <property type="entry name" value="ACT-like_dom_sf"/>
</dbReference>
<evidence type="ECO:0000256" key="7">
    <source>
        <dbReference type="RuleBase" id="RU003448"/>
    </source>
</evidence>
<comment type="pathway">
    <text evidence="8">Amino-acid biosynthesis; L-threonine biosynthesis; L-threonine from L-aspartate: step 1/5.</text>
</comment>
<keyword evidence="8" id="KW-0028">Amino-acid biosynthesis</keyword>
<keyword evidence="4 7" id="KW-0418">Kinase</keyword>
<dbReference type="GO" id="GO:0005524">
    <property type="term" value="F:ATP binding"/>
    <property type="evidence" value="ECO:0007669"/>
    <property type="project" value="UniProtKB-KW"/>
</dbReference>
<name>A0A2U9IGC9_9CREN</name>
<dbReference type="InterPro" id="IPR001341">
    <property type="entry name" value="Asp_kinase"/>
</dbReference>
<dbReference type="GO" id="GO:0009089">
    <property type="term" value="P:lysine biosynthetic process via diaminopimelate"/>
    <property type="evidence" value="ECO:0007669"/>
    <property type="project" value="UniProtKB-UniPathway"/>
</dbReference>
<reference evidence="10 11" key="1">
    <citation type="submission" date="2018-05" db="EMBL/GenBank/DDBJ databases">
        <title>Complete Genome Sequences of Extremely Thermoacidophilic, Metal-Mobilizing Type-Strain Members of the Archaeal Family Sulfolobaceae: Acidianus brierleyi DSM-1651T, Acidianus sulfidivorans DSM-18786T, Metallosphaera hakonensis DSM-7519T, and Metallosphaera prunae DSM-10039T.</title>
        <authorList>
            <person name="Counts J.A."/>
            <person name="Kelly R.M."/>
        </authorList>
    </citation>
    <scope>NUCLEOTIDE SEQUENCE [LARGE SCALE GENOMIC DNA]</scope>
    <source>
        <strain evidence="10 11">DSM 1651</strain>
    </source>
</reference>
<dbReference type="Gene3D" id="1.20.120.1320">
    <property type="entry name" value="Aspartokinase, catalytic domain"/>
    <property type="match status" value="1"/>
</dbReference>
<dbReference type="InterPro" id="IPR005260">
    <property type="entry name" value="Asp_kin_monofn"/>
</dbReference>
<dbReference type="GO" id="GO:0004072">
    <property type="term" value="F:aspartate kinase activity"/>
    <property type="evidence" value="ECO:0007669"/>
    <property type="project" value="UniProtKB-EC"/>
</dbReference>
<dbReference type="AlphaFoldDB" id="A0A2U9IGC9"/>
<evidence type="ECO:0000256" key="2">
    <source>
        <dbReference type="ARBA" id="ARBA00022679"/>
    </source>
</evidence>
<organism evidence="10 11">
    <name type="scientific">Acidianus brierleyi</name>
    <dbReference type="NCBI Taxonomy" id="41673"/>
    <lineage>
        <taxon>Archaea</taxon>
        <taxon>Thermoproteota</taxon>
        <taxon>Thermoprotei</taxon>
        <taxon>Sulfolobales</taxon>
        <taxon>Sulfolobaceae</taxon>
        <taxon>Acidianus</taxon>
    </lineage>
</organism>
<evidence type="ECO:0000256" key="8">
    <source>
        <dbReference type="RuleBase" id="RU004249"/>
    </source>
</evidence>
<dbReference type="EC" id="2.7.2.4" evidence="7"/>
<dbReference type="Gene3D" id="3.30.2130.10">
    <property type="entry name" value="VC0802-like"/>
    <property type="match status" value="1"/>
</dbReference>
<accession>A0A2U9IGC9</accession>
<dbReference type="Pfam" id="PF00696">
    <property type="entry name" value="AA_kinase"/>
    <property type="match status" value="1"/>
</dbReference>
<dbReference type="Gene3D" id="3.40.1160.10">
    <property type="entry name" value="Acetylglutamate kinase-like"/>
    <property type="match status" value="1"/>
</dbReference>
<proteinExistence type="inferred from homology"/>
<dbReference type="Proteomes" id="UP000248044">
    <property type="component" value="Chromosome"/>
</dbReference>
<dbReference type="UniPathway" id="UPA00034">
    <property type="reaction ID" value="UER00015"/>
</dbReference>
<dbReference type="PANTHER" id="PTHR21499:SF70">
    <property type="entry name" value="ASPARTOKINASE"/>
    <property type="match status" value="1"/>
</dbReference>
<evidence type="ECO:0000313" key="10">
    <source>
        <dbReference type="EMBL" id="AWR94984.1"/>
    </source>
</evidence>
<feature type="domain" description="Aspartate/glutamate/uridylate kinase" evidence="9">
    <location>
        <begin position="2"/>
        <end position="276"/>
    </location>
</feature>
<comment type="pathway">
    <text evidence="8">Amino-acid biosynthesis; L-methionine biosynthesis via de novo pathway; L-homoserine from L-aspartate: step 1/3.</text>
</comment>
<comment type="pathway">
    <text evidence="8">Amino-acid biosynthesis; L-lysine biosynthesis via DAP pathway; (S)-tetrahydrodipicolinate from L-aspartate: step 1/4.</text>
</comment>
<dbReference type="GO" id="GO:0005829">
    <property type="term" value="C:cytosol"/>
    <property type="evidence" value="ECO:0007669"/>
    <property type="project" value="TreeGrafter"/>
</dbReference>
<dbReference type="KEGG" id="abri:DFR85_10630"/>